<dbReference type="AlphaFoldDB" id="A0A6A6FU82"/>
<sequence>MHSNCGWLVEVSRRATVGKSQLKPQEWHRVQGVLKQPWIGVTGVGALLVIASPSPLTTASTREEHLAQSFQIPGEVPASNFRLPRQHIGILGLHDASGLDFLLVSA</sequence>
<dbReference type="Proteomes" id="UP000799539">
    <property type="component" value="Unassembled WGS sequence"/>
</dbReference>
<evidence type="ECO:0000313" key="2">
    <source>
        <dbReference type="Proteomes" id="UP000799539"/>
    </source>
</evidence>
<evidence type="ECO:0000313" key="1">
    <source>
        <dbReference type="EMBL" id="KAF2216941.1"/>
    </source>
</evidence>
<dbReference type="EMBL" id="ML992663">
    <property type="protein sequence ID" value="KAF2216941.1"/>
    <property type="molecule type" value="Genomic_DNA"/>
</dbReference>
<accession>A0A6A6FU82</accession>
<protein>
    <submittedName>
        <fullName evidence="1">Uncharacterized protein</fullName>
    </submittedName>
</protein>
<keyword evidence="2" id="KW-1185">Reference proteome</keyword>
<reference evidence="1" key="1">
    <citation type="journal article" date="2020" name="Stud. Mycol.">
        <title>101 Dothideomycetes genomes: a test case for predicting lifestyles and emergence of pathogens.</title>
        <authorList>
            <person name="Haridas S."/>
            <person name="Albert R."/>
            <person name="Binder M."/>
            <person name="Bloem J."/>
            <person name="Labutti K."/>
            <person name="Salamov A."/>
            <person name="Andreopoulos B."/>
            <person name="Baker S."/>
            <person name="Barry K."/>
            <person name="Bills G."/>
            <person name="Bluhm B."/>
            <person name="Cannon C."/>
            <person name="Castanera R."/>
            <person name="Culley D."/>
            <person name="Daum C."/>
            <person name="Ezra D."/>
            <person name="Gonzalez J."/>
            <person name="Henrissat B."/>
            <person name="Kuo A."/>
            <person name="Liang C."/>
            <person name="Lipzen A."/>
            <person name="Lutzoni F."/>
            <person name="Magnuson J."/>
            <person name="Mondo S."/>
            <person name="Nolan M."/>
            <person name="Ohm R."/>
            <person name="Pangilinan J."/>
            <person name="Park H.-J."/>
            <person name="Ramirez L."/>
            <person name="Alfaro M."/>
            <person name="Sun H."/>
            <person name="Tritt A."/>
            <person name="Yoshinaga Y."/>
            <person name="Zwiers L.-H."/>
            <person name="Turgeon B."/>
            <person name="Goodwin S."/>
            <person name="Spatafora J."/>
            <person name="Crous P."/>
            <person name="Grigoriev I."/>
        </authorList>
    </citation>
    <scope>NUCLEOTIDE SEQUENCE</scope>
    <source>
        <strain evidence="1">SCOH1-5</strain>
    </source>
</reference>
<proteinExistence type="predicted"/>
<gene>
    <name evidence="1" type="ORF">CERZMDRAFT_93009</name>
</gene>
<organism evidence="1 2">
    <name type="scientific">Cercospora zeae-maydis SCOH1-5</name>
    <dbReference type="NCBI Taxonomy" id="717836"/>
    <lineage>
        <taxon>Eukaryota</taxon>
        <taxon>Fungi</taxon>
        <taxon>Dikarya</taxon>
        <taxon>Ascomycota</taxon>
        <taxon>Pezizomycotina</taxon>
        <taxon>Dothideomycetes</taxon>
        <taxon>Dothideomycetidae</taxon>
        <taxon>Mycosphaerellales</taxon>
        <taxon>Mycosphaerellaceae</taxon>
        <taxon>Cercospora</taxon>
    </lineage>
</organism>
<name>A0A6A6FU82_9PEZI</name>